<dbReference type="OrthoDB" id="6398367at2"/>
<evidence type="ECO:0000256" key="1">
    <source>
        <dbReference type="PROSITE-ProRule" id="PRU00339"/>
    </source>
</evidence>
<organism evidence="4 5">
    <name type="scientific">Tenacibaculum skagerrakense</name>
    <dbReference type="NCBI Taxonomy" id="186571"/>
    <lineage>
        <taxon>Bacteria</taxon>
        <taxon>Pseudomonadati</taxon>
        <taxon>Bacteroidota</taxon>
        <taxon>Flavobacteriia</taxon>
        <taxon>Flavobacteriales</taxon>
        <taxon>Flavobacteriaceae</taxon>
        <taxon>Tenacibaculum</taxon>
    </lineage>
</organism>
<feature type="repeat" description="TPR" evidence="1">
    <location>
        <begin position="246"/>
        <end position="279"/>
    </location>
</feature>
<keyword evidence="5" id="KW-1185">Reference proteome</keyword>
<dbReference type="SUPFAM" id="SSF52833">
    <property type="entry name" value="Thioredoxin-like"/>
    <property type="match status" value="1"/>
</dbReference>
<dbReference type="Gene3D" id="3.40.30.10">
    <property type="entry name" value="Glutaredoxin"/>
    <property type="match status" value="1"/>
</dbReference>
<protein>
    <submittedName>
        <fullName evidence="4">Thioredoxin-like protein</fullName>
    </submittedName>
</protein>
<feature type="domain" description="Thioredoxin" evidence="3">
    <location>
        <begin position="19"/>
        <end position="173"/>
    </location>
</feature>
<dbReference type="SUPFAM" id="SSF48452">
    <property type="entry name" value="TPR-like"/>
    <property type="match status" value="1"/>
</dbReference>
<name>A0A4R2P067_9FLAO</name>
<dbReference type="GO" id="GO:0006950">
    <property type="term" value="P:response to stress"/>
    <property type="evidence" value="ECO:0007669"/>
    <property type="project" value="UniProtKB-ARBA"/>
</dbReference>
<feature type="chain" id="PRO_5020690257" evidence="2">
    <location>
        <begin position="20"/>
        <end position="293"/>
    </location>
</feature>
<dbReference type="InterPro" id="IPR011990">
    <property type="entry name" value="TPR-like_helical_dom_sf"/>
</dbReference>
<dbReference type="Gene3D" id="1.25.40.10">
    <property type="entry name" value="Tetratricopeptide repeat domain"/>
    <property type="match status" value="1"/>
</dbReference>
<dbReference type="SMART" id="SM00028">
    <property type="entry name" value="TPR"/>
    <property type="match status" value="2"/>
</dbReference>
<reference evidence="4 5" key="1">
    <citation type="submission" date="2019-03" db="EMBL/GenBank/DDBJ databases">
        <title>Genomic Encyclopedia of Type Strains, Phase IV (KMG-IV): sequencing the most valuable type-strain genomes for metagenomic binning, comparative biology and taxonomic classification.</title>
        <authorList>
            <person name="Goeker M."/>
        </authorList>
    </citation>
    <scope>NUCLEOTIDE SEQUENCE [LARGE SCALE GENOMIC DNA]</scope>
    <source>
        <strain evidence="4 5">DSM 14836</strain>
    </source>
</reference>
<dbReference type="EMBL" id="SLXM01000001">
    <property type="protein sequence ID" value="TCP28009.1"/>
    <property type="molecule type" value="Genomic_DNA"/>
</dbReference>
<dbReference type="InterPro" id="IPR036249">
    <property type="entry name" value="Thioredoxin-like_sf"/>
</dbReference>
<dbReference type="PROSITE" id="PS50293">
    <property type="entry name" value="TPR_REGION"/>
    <property type="match status" value="1"/>
</dbReference>
<comment type="caution">
    <text evidence="4">The sequence shown here is derived from an EMBL/GenBank/DDBJ whole genome shotgun (WGS) entry which is preliminary data.</text>
</comment>
<dbReference type="Proteomes" id="UP000294564">
    <property type="component" value="Unassembled WGS sequence"/>
</dbReference>
<sequence length="293" mass="34468">MIRFLLIILLYCFSPICNAQINTIISDENGQNMLLGKVTKEGFNKKDFSWFEYNYDEYITNNKISKLLKEKLKEYKIKVFFGSWCGDSKRNVPIFYKVLEEAKFPMENLEVIAVDVKKEAYKQSPNGEEKGLNIHRVPTFILYKEGNEVNRIVEYPKETFERDLLKIVNTEKYTPKYAAVTFLEKLLQNPIDSVQKMEDQLIAYLPEITEGAKELNTYGFVKLRAKEFDKAEYIFKLNTKLYPNNYATYSSLGTLYYEQKRYKEALELLYKSLSLNSKNKKAKELIEEIHKSL</sequence>
<gene>
    <name evidence="4" type="ORF">EV195_101168</name>
</gene>
<accession>A0A4R2P067</accession>
<dbReference type="PROSITE" id="PS50005">
    <property type="entry name" value="TPR"/>
    <property type="match status" value="1"/>
</dbReference>
<dbReference type="CDD" id="cd02947">
    <property type="entry name" value="TRX_family"/>
    <property type="match status" value="1"/>
</dbReference>
<proteinExistence type="predicted"/>
<keyword evidence="2" id="KW-0732">Signal</keyword>
<dbReference type="RefSeq" id="WP_132791553.1">
    <property type="nucleotide sequence ID" value="NZ_SLXM01000001.1"/>
</dbReference>
<evidence type="ECO:0000313" key="4">
    <source>
        <dbReference type="EMBL" id="TCP28009.1"/>
    </source>
</evidence>
<keyword evidence="1" id="KW-0802">TPR repeat</keyword>
<dbReference type="InterPro" id="IPR013766">
    <property type="entry name" value="Thioredoxin_domain"/>
</dbReference>
<evidence type="ECO:0000256" key="2">
    <source>
        <dbReference type="SAM" id="SignalP"/>
    </source>
</evidence>
<feature type="signal peptide" evidence="2">
    <location>
        <begin position="1"/>
        <end position="19"/>
    </location>
</feature>
<dbReference type="Pfam" id="PF14595">
    <property type="entry name" value="Thioredoxin_9"/>
    <property type="match status" value="1"/>
</dbReference>
<dbReference type="InterPro" id="IPR019734">
    <property type="entry name" value="TPR_rpt"/>
</dbReference>
<evidence type="ECO:0000313" key="5">
    <source>
        <dbReference type="Proteomes" id="UP000294564"/>
    </source>
</evidence>
<evidence type="ECO:0000259" key="3">
    <source>
        <dbReference type="PROSITE" id="PS51352"/>
    </source>
</evidence>
<dbReference type="PROSITE" id="PS51352">
    <property type="entry name" value="THIOREDOXIN_2"/>
    <property type="match status" value="1"/>
</dbReference>
<dbReference type="AlphaFoldDB" id="A0A4R2P067"/>